<dbReference type="AlphaFoldDB" id="A0A8T2P682"/>
<accession>A0A8T2P682</accession>
<evidence type="ECO:0000256" key="1">
    <source>
        <dbReference type="SAM" id="MobiDB-lite"/>
    </source>
</evidence>
<keyword evidence="3" id="KW-1185">Reference proteome</keyword>
<proteinExistence type="predicted"/>
<feature type="region of interest" description="Disordered" evidence="1">
    <location>
        <begin position="85"/>
        <end position="120"/>
    </location>
</feature>
<protein>
    <submittedName>
        <fullName evidence="2">Uncharacterized protein</fullName>
    </submittedName>
</protein>
<name>A0A8T2P682_9TELE</name>
<dbReference type="EMBL" id="JAFBMS010000021">
    <property type="protein sequence ID" value="KAG9344167.1"/>
    <property type="molecule type" value="Genomic_DNA"/>
</dbReference>
<evidence type="ECO:0000313" key="2">
    <source>
        <dbReference type="EMBL" id="KAG9344167.1"/>
    </source>
</evidence>
<evidence type="ECO:0000313" key="3">
    <source>
        <dbReference type="Proteomes" id="UP000824540"/>
    </source>
</evidence>
<reference evidence="2" key="1">
    <citation type="thesis" date="2021" institute="BYU ScholarsArchive" country="Provo, UT, USA">
        <title>Applications of and Algorithms for Genome Assembly and Genomic Analyses with an Emphasis on Marine Teleosts.</title>
        <authorList>
            <person name="Pickett B.D."/>
        </authorList>
    </citation>
    <scope>NUCLEOTIDE SEQUENCE</scope>
    <source>
        <strain evidence="2">HI-2016</strain>
    </source>
</reference>
<sequence length="120" mass="13050">MWGIFCTDCTSYWGKHSAAASDGGPNRRECSTQGQAFTTYRVKPSSNLRNTREPISSHNAAHDSGYGFKGNAFIQLPLFLPKENEPAVSESMTENMEESSGSDATVWPEMTPTGIMGSAH</sequence>
<organism evidence="2 3">
    <name type="scientific">Albula glossodonta</name>
    <name type="common">roundjaw bonefish</name>
    <dbReference type="NCBI Taxonomy" id="121402"/>
    <lineage>
        <taxon>Eukaryota</taxon>
        <taxon>Metazoa</taxon>
        <taxon>Chordata</taxon>
        <taxon>Craniata</taxon>
        <taxon>Vertebrata</taxon>
        <taxon>Euteleostomi</taxon>
        <taxon>Actinopterygii</taxon>
        <taxon>Neopterygii</taxon>
        <taxon>Teleostei</taxon>
        <taxon>Albuliformes</taxon>
        <taxon>Albulidae</taxon>
        <taxon>Albula</taxon>
    </lineage>
</organism>
<comment type="caution">
    <text evidence="2">The sequence shown here is derived from an EMBL/GenBank/DDBJ whole genome shotgun (WGS) entry which is preliminary data.</text>
</comment>
<feature type="compositionally biased region" description="Low complexity" evidence="1">
    <location>
        <begin position="89"/>
        <end position="102"/>
    </location>
</feature>
<dbReference type="Proteomes" id="UP000824540">
    <property type="component" value="Unassembled WGS sequence"/>
</dbReference>
<gene>
    <name evidence="2" type="ORF">JZ751_012650</name>
</gene>